<dbReference type="GO" id="GO:0016787">
    <property type="term" value="F:hydrolase activity"/>
    <property type="evidence" value="ECO:0007669"/>
    <property type="project" value="UniProtKB-KW"/>
</dbReference>
<dbReference type="InterPro" id="IPR011545">
    <property type="entry name" value="DEAD/DEAH_box_helicase_dom"/>
</dbReference>
<evidence type="ECO:0000313" key="10">
    <source>
        <dbReference type="Proteomes" id="UP000485058"/>
    </source>
</evidence>
<evidence type="ECO:0000256" key="2">
    <source>
        <dbReference type="ARBA" id="ARBA00022741"/>
    </source>
</evidence>
<feature type="domain" description="DEAD-box RNA helicase Q" evidence="8">
    <location>
        <begin position="1"/>
        <end position="29"/>
    </location>
</feature>
<dbReference type="SUPFAM" id="SSF52540">
    <property type="entry name" value="P-loop containing nucleoside triphosphate hydrolases"/>
    <property type="match status" value="1"/>
</dbReference>
<evidence type="ECO:0000256" key="1">
    <source>
        <dbReference type="ARBA" id="ARBA00006517"/>
    </source>
</evidence>
<keyword evidence="10" id="KW-1185">Reference proteome</keyword>
<sequence length="137" mass="14223">MSFSDTGLDPRLLRALCKRGFTIPTPVQLEAIPKTLEGKDVIARARTGSGKTLAYLLPALHRVLTSQPGAGGSFQALVLVPTRELCEQVRAEGAEVAGHCGEGVVRVTSLLADSGQALRRAVAAAGHLVVSTPGGKL</sequence>
<dbReference type="Pfam" id="PF00270">
    <property type="entry name" value="DEAD"/>
    <property type="match status" value="1"/>
</dbReference>
<organism evidence="9 10">
    <name type="scientific">Haematococcus lacustris</name>
    <name type="common">Green alga</name>
    <name type="synonym">Haematococcus pluvialis</name>
    <dbReference type="NCBI Taxonomy" id="44745"/>
    <lineage>
        <taxon>Eukaryota</taxon>
        <taxon>Viridiplantae</taxon>
        <taxon>Chlorophyta</taxon>
        <taxon>core chlorophytes</taxon>
        <taxon>Chlorophyceae</taxon>
        <taxon>CS clade</taxon>
        <taxon>Chlamydomonadales</taxon>
        <taxon>Haematococcaceae</taxon>
        <taxon>Haematococcus</taxon>
    </lineage>
</organism>
<dbReference type="InterPro" id="IPR050079">
    <property type="entry name" value="DEAD_box_RNA_helicase"/>
</dbReference>
<dbReference type="InterPro" id="IPR014014">
    <property type="entry name" value="RNA_helicase_DEAD_Q_motif"/>
</dbReference>
<dbReference type="InterPro" id="IPR027417">
    <property type="entry name" value="P-loop_NTPase"/>
</dbReference>
<proteinExistence type="inferred from homology"/>
<feature type="short sequence motif" description="Q motif" evidence="6">
    <location>
        <begin position="1"/>
        <end position="29"/>
    </location>
</feature>
<keyword evidence="5" id="KW-0067">ATP-binding</keyword>
<comment type="caution">
    <text evidence="9">The sequence shown here is derived from an EMBL/GenBank/DDBJ whole genome shotgun (WGS) entry which is preliminary data.</text>
</comment>
<reference evidence="9 10" key="1">
    <citation type="submission" date="2020-02" db="EMBL/GenBank/DDBJ databases">
        <title>Draft genome sequence of Haematococcus lacustris strain NIES-144.</title>
        <authorList>
            <person name="Morimoto D."/>
            <person name="Nakagawa S."/>
            <person name="Yoshida T."/>
            <person name="Sawayama S."/>
        </authorList>
    </citation>
    <scope>NUCLEOTIDE SEQUENCE [LARGE SCALE GENOMIC DNA]</scope>
    <source>
        <strain evidence="9 10">NIES-144</strain>
    </source>
</reference>
<feature type="non-terminal residue" evidence="9">
    <location>
        <position position="137"/>
    </location>
</feature>
<evidence type="ECO:0000256" key="5">
    <source>
        <dbReference type="ARBA" id="ARBA00022840"/>
    </source>
</evidence>
<dbReference type="InterPro" id="IPR014001">
    <property type="entry name" value="Helicase_ATP-bd"/>
</dbReference>
<protein>
    <recommendedName>
        <fullName evidence="11">RNA helicase</fullName>
    </recommendedName>
</protein>
<dbReference type="GO" id="GO:0003724">
    <property type="term" value="F:RNA helicase activity"/>
    <property type="evidence" value="ECO:0007669"/>
    <property type="project" value="InterPro"/>
</dbReference>
<dbReference type="EMBL" id="BLLF01000888">
    <property type="protein sequence ID" value="GFH15710.1"/>
    <property type="molecule type" value="Genomic_DNA"/>
</dbReference>
<keyword evidence="2" id="KW-0547">Nucleotide-binding</keyword>
<dbReference type="GO" id="GO:0005524">
    <property type="term" value="F:ATP binding"/>
    <property type="evidence" value="ECO:0007669"/>
    <property type="project" value="UniProtKB-KW"/>
</dbReference>
<name>A0A699Z259_HAELA</name>
<dbReference type="InterPro" id="IPR044742">
    <property type="entry name" value="DEAD/DEAH_RhlB"/>
</dbReference>
<dbReference type="Proteomes" id="UP000485058">
    <property type="component" value="Unassembled WGS sequence"/>
</dbReference>
<dbReference type="CDD" id="cd00268">
    <property type="entry name" value="DEADc"/>
    <property type="match status" value="1"/>
</dbReference>
<evidence type="ECO:0000313" key="9">
    <source>
        <dbReference type="EMBL" id="GFH15710.1"/>
    </source>
</evidence>
<accession>A0A699Z259</accession>
<dbReference type="PROSITE" id="PS51192">
    <property type="entry name" value="HELICASE_ATP_BIND_1"/>
    <property type="match status" value="1"/>
</dbReference>
<gene>
    <name evidence="9" type="ORF">HaLaN_11989</name>
</gene>
<dbReference type="GO" id="GO:0003676">
    <property type="term" value="F:nucleic acid binding"/>
    <property type="evidence" value="ECO:0007669"/>
    <property type="project" value="InterPro"/>
</dbReference>
<evidence type="ECO:0000259" key="8">
    <source>
        <dbReference type="PROSITE" id="PS51195"/>
    </source>
</evidence>
<evidence type="ECO:0008006" key="11">
    <source>
        <dbReference type="Google" id="ProtNLM"/>
    </source>
</evidence>
<evidence type="ECO:0000256" key="6">
    <source>
        <dbReference type="PROSITE-ProRule" id="PRU00552"/>
    </source>
</evidence>
<dbReference type="PROSITE" id="PS51195">
    <property type="entry name" value="Q_MOTIF"/>
    <property type="match status" value="1"/>
</dbReference>
<evidence type="ECO:0000256" key="4">
    <source>
        <dbReference type="ARBA" id="ARBA00022806"/>
    </source>
</evidence>
<dbReference type="PANTHER" id="PTHR47959">
    <property type="entry name" value="ATP-DEPENDENT RNA HELICASE RHLE-RELATED"/>
    <property type="match status" value="1"/>
</dbReference>
<dbReference type="PANTHER" id="PTHR47959:SF17">
    <property type="entry name" value="ATP-DEPENDENT RNA HELICASE DEAD BOX FAMILY"/>
    <property type="match status" value="1"/>
</dbReference>
<dbReference type="Gene3D" id="3.40.50.300">
    <property type="entry name" value="P-loop containing nucleotide triphosphate hydrolases"/>
    <property type="match status" value="1"/>
</dbReference>
<feature type="domain" description="Helicase ATP-binding" evidence="7">
    <location>
        <begin position="32"/>
        <end position="137"/>
    </location>
</feature>
<keyword evidence="3" id="KW-0378">Hydrolase</keyword>
<dbReference type="AlphaFoldDB" id="A0A699Z259"/>
<dbReference type="GO" id="GO:0005829">
    <property type="term" value="C:cytosol"/>
    <property type="evidence" value="ECO:0007669"/>
    <property type="project" value="TreeGrafter"/>
</dbReference>
<evidence type="ECO:0000259" key="7">
    <source>
        <dbReference type="PROSITE" id="PS51192"/>
    </source>
</evidence>
<comment type="similarity">
    <text evidence="1">Belongs to the DEAD box helicase family. DDX21/DDX50 subfamily.</text>
</comment>
<evidence type="ECO:0000256" key="3">
    <source>
        <dbReference type="ARBA" id="ARBA00022801"/>
    </source>
</evidence>
<keyword evidence="4" id="KW-0347">Helicase</keyword>